<proteinExistence type="predicted"/>
<protein>
    <submittedName>
        <fullName evidence="2">PilN domain-containing protein</fullName>
    </submittedName>
</protein>
<gene>
    <name evidence="2" type="ORF">FV139_16475</name>
</gene>
<evidence type="ECO:0000256" key="1">
    <source>
        <dbReference type="SAM" id="Phobius"/>
    </source>
</evidence>
<dbReference type="Proteomes" id="UP000321039">
    <property type="component" value="Unassembled WGS sequence"/>
</dbReference>
<dbReference type="InterPro" id="IPR007813">
    <property type="entry name" value="PilN"/>
</dbReference>
<keyword evidence="1" id="KW-1133">Transmembrane helix</keyword>
<keyword evidence="3" id="KW-1185">Reference proteome</keyword>
<dbReference type="RefSeq" id="WP_148069562.1">
    <property type="nucleotide sequence ID" value="NZ_VRZA01000006.1"/>
</dbReference>
<organism evidence="2 3">
    <name type="scientific">Parahaliea maris</name>
    <dbReference type="NCBI Taxonomy" id="2716870"/>
    <lineage>
        <taxon>Bacteria</taxon>
        <taxon>Pseudomonadati</taxon>
        <taxon>Pseudomonadota</taxon>
        <taxon>Gammaproteobacteria</taxon>
        <taxon>Cellvibrionales</taxon>
        <taxon>Halieaceae</taxon>
        <taxon>Parahaliea</taxon>
    </lineage>
</organism>
<evidence type="ECO:0000313" key="2">
    <source>
        <dbReference type="EMBL" id="TXS91328.1"/>
    </source>
</evidence>
<keyword evidence="1" id="KW-0812">Transmembrane</keyword>
<dbReference type="AlphaFoldDB" id="A0A5C8ZS49"/>
<sequence>MLDASQKWQLFGFDVREIGKYWQHAWAEFLWGDRSPVRAHLDEVVRLRAPAGDARFYHGGEQVDPGSAELCEAIELPADLVLSRSLRLPLAAEADLDSVMRLEVASSSPFPGDDTAAGWTVQAREESFLRVQLAIASLSATMGYLGSEYDIHRVDEVEVWAEGPERPIVLRGFGESQRLTRYKRRLLRIGSLLGVGLALVLAMLLVAAGGKFLELRHVESLAQSVQVDSAEAQSAKTALQTANETAGKMNEVLVQYPNPHFELARISALLGDDAYISQFTMRGNEIRLRGRATDAAGVMQKLSGVRAFAEVSSPAAITRIANTGLEQFTINIKLRTDASAEGDGDGGESAS</sequence>
<feature type="transmembrane region" description="Helical" evidence="1">
    <location>
        <begin position="186"/>
        <end position="208"/>
    </location>
</feature>
<accession>A0A5C8ZS49</accession>
<reference evidence="2 3" key="1">
    <citation type="submission" date="2019-08" db="EMBL/GenBank/DDBJ databases">
        <title>Parahaliea maris sp. nov., isolated from the surface seawater.</title>
        <authorList>
            <person name="Liu Y."/>
        </authorList>
    </citation>
    <scope>NUCLEOTIDE SEQUENCE [LARGE SCALE GENOMIC DNA]</scope>
    <source>
        <strain evidence="2 3">HSLHS9</strain>
    </source>
</reference>
<keyword evidence="1" id="KW-0472">Membrane</keyword>
<evidence type="ECO:0000313" key="3">
    <source>
        <dbReference type="Proteomes" id="UP000321039"/>
    </source>
</evidence>
<dbReference type="Pfam" id="PF05137">
    <property type="entry name" value="PilN"/>
    <property type="match status" value="1"/>
</dbReference>
<name>A0A5C8ZS49_9GAMM</name>
<comment type="caution">
    <text evidence="2">The sequence shown here is derived from an EMBL/GenBank/DDBJ whole genome shotgun (WGS) entry which is preliminary data.</text>
</comment>
<dbReference type="EMBL" id="VRZA01000006">
    <property type="protein sequence ID" value="TXS91328.1"/>
    <property type="molecule type" value="Genomic_DNA"/>
</dbReference>